<dbReference type="Gene3D" id="3.80.10.10">
    <property type="entry name" value="Ribonuclease Inhibitor"/>
    <property type="match status" value="1"/>
</dbReference>
<organism evidence="1 2">
    <name type="scientific">Perkinsus olseni</name>
    <name type="common">Perkinsus atlanticus</name>
    <dbReference type="NCBI Taxonomy" id="32597"/>
    <lineage>
        <taxon>Eukaryota</taxon>
        <taxon>Sar</taxon>
        <taxon>Alveolata</taxon>
        <taxon>Perkinsozoa</taxon>
        <taxon>Perkinsea</taxon>
        <taxon>Perkinsida</taxon>
        <taxon>Perkinsidae</taxon>
        <taxon>Perkinsus</taxon>
    </lineage>
</organism>
<dbReference type="InterPro" id="IPR036047">
    <property type="entry name" value="F-box-like_dom_sf"/>
</dbReference>
<dbReference type="SUPFAM" id="SSF81383">
    <property type="entry name" value="F-box domain"/>
    <property type="match status" value="2"/>
</dbReference>
<gene>
    <name evidence="1" type="ORF">FOZ61_006566</name>
</gene>
<accession>A0A7J6LCL7</accession>
<dbReference type="OrthoDB" id="10356811at2759"/>
<evidence type="ECO:0000313" key="2">
    <source>
        <dbReference type="Proteomes" id="UP000570595"/>
    </source>
</evidence>
<dbReference type="SUPFAM" id="SSF52047">
    <property type="entry name" value="RNI-like"/>
    <property type="match status" value="1"/>
</dbReference>
<evidence type="ECO:0000313" key="1">
    <source>
        <dbReference type="EMBL" id="KAF4656949.1"/>
    </source>
</evidence>
<proteinExistence type="predicted"/>
<protein>
    <recommendedName>
        <fullName evidence="3">F-box domain-containing protein</fullName>
    </recommendedName>
</protein>
<dbReference type="EMBL" id="JABAHT010000379">
    <property type="protein sequence ID" value="KAF4656949.1"/>
    <property type="molecule type" value="Genomic_DNA"/>
</dbReference>
<dbReference type="Proteomes" id="UP000570595">
    <property type="component" value="Unassembled WGS sequence"/>
</dbReference>
<comment type="caution">
    <text evidence="1">The sequence shown here is derived from an EMBL/GenBank/DDBJ whole genome shotgun (WGS) entry which is preliminary data.</text>
</comment>
<dbReference type="InterPro" id="IPR032675">
    <property type="entry name" value="LRR_dom_sf"/>
</dbReference>
<reference evidence="1 2" key="1">
    <citation type="submission" date="2020-04" db="EMBL/GenBank/DDBJ databases">
        <title>Perkinsus olseni comparative genomics.</title>
        <authorList>
            <person name="Bogema D.R."/>
        </authorList>
    </citation>
    <scope>NUCLEOTIDE SEQUENCE [LARGE SCALE GENOMIC DNA]</scope>
    <source>
        <strain evidence="1">ATCC PRA-179</strain>
    </source>
</reference>
<sequence length="687" mass="77240">MSPPPIDGLVLEHILPWLMSDVTSAVRMASVCSSWRRAVMDYLRYEGTRTGYGVLNLTLRPGMVRGAPEAIRETYGRYIGEIVCPMRGESGELQKLLEDGDTPNLRTLASRSLHLSARHLHSLSKLLRLDLSFHDDLHDEDLSLCCGCLPHLTELLVQWTRVEGKGWLDDETKRRPWRVLRLDQTNVPLHLVVAVCICAGGSLVGLGFTELHDRSIVEVGKLGYAIATCTHLEELYFSCLVERDLVMRVWPSSSSLRVLCLKDVPVKQDFFYTKLIVCDNLHKLEMIRPRLKAPDEELDDMFRWIGSNDCMRWVDFSGPMRGTDKYLIPFLAGLEAISPAPLSVLKISEWNISVDMLCDLLRSCPNITFLDLLHCPITTDVAAFMHGLLSQRIRRLPDGDVEFHCPVHGSFVAKDGEINDEFVSLLDAGGRIWQTRREPTCGVEIINSFGNLVEAFCDGMPTSRCTAEEFCGGRILVRKSLTELFASTLFVESSTGDVDSVQVSGLVFSRISLMLPPPIDGLVLEHILPWLMSDINSAARVASVCSSWRRAVMDYLRYEETRTGYGVLKLAIRPGMGRDSLKAVVETYGRYTGEIVDPIGKEPWELREVLESSAAPNLRSLSSRSLHVSRRLWVGLPKLVRLDFSFHCDLCDEDLSLCCGSLPHLTELLVQWTRVEGKGWLDDEYGR</sequence>
<dbReference type="AlphaFoldDB" id="A0A7J6LCL7"/>
<evidence type="ECO:0008006" key="3">
    <source>
        <dbReference type="Google" id="ProtNLM"/>
    </source>
</evidence>
<name>A0A7J6LCL7_PEROL</name>